<dbReference type="OrthoDB" id="10606614at2759"/>
<evidence type="ECO:0000256" key="1">
    <source>
        <dbReference type="SAM" id="Coils"/>
    </source>
</evidence>
<name>A0A9N9GHT9_9GLOM</name>
<organism evidence="2 3">
    <name type="scientific">Paraglomus brasilianum</name>
    <dbReference type="NCBI Taxonomy" id="144538"/>
    <lineage>
        <taxon>Eukaryota</taxon>
        <taxon>Fungi</taxon>
        <taxon>Fungi incertae sedis</taxon>
        <taxon>Mucoromycota</taxon>
        <taxon>Glomeromycotina</taxon>
        <taxon>Glomeromycetes</taxon>
        <taxon>Paraglomerales</taxon>
        <taxon>Paraglomeraceae</taxon>
        <taxon>Paraglomus</taxon>
    </lineage>
</organism>
<proteinExistence type="predicted"/>
<keyword evidence="3" id="KW-1185">Reference proteome</keyword>
<evidence type="ECO:0000313" key="2">
    <source>
        <dbReference type="EMBL" id="CAG8609191.1"/>
    </source>
</evidence>
<evidence type="ECO:0000313" key="3">
    <source>
        <dbReference type="Proteomes" id="UP000789739"/>
    </source>
</evidence>
<sequence>KQQQENKELLNEIEILKQQLADKNRELNDYKNTEVSEQEEAEFKQKATERIHQMLVEMRNRNEIKEGGEIFGRPTKDIILKDIIGGKDERIKELEVKVEELEEKVEGLEDNLEMECEEAEKALNAAMKWRECQIKVVRSIYVSREK</sequence>
<dbReference type="EMBL" id="CAJVPI010001364">
    <property type="protein sequence ID" value="CAG8609191.1"/>
    <property type="molecule type" value="Genomic_DNA"/>
</dbReference>
<accession>A0A9N9GHT9</accession>
<protein>
    <submittedName>
        <fullName evidence="2">10318_t:CDS:1</fullName>
    </submittedName>
</protein>
<dbReference type="Proteomes" id="UP000789739">
    <property type="component" value="Unassembled WGS sequence"/>
</dbReference>
<dbReference type="AlphaFoldDB" id="A0A9N9GHT9"/>
<feature type="coiled-coil region" evidence="1">
    <location>
        <begin position="6"/>
        <end position="40"/>
    </location>
</feature>
<feature type="coiled-coil region" evidence="1">
    <location>
        <begin position="84"/>
        <end position="125"/>
    </location>
</feature>
<gene>
    <name evidence="2" type="ORF">PBRASI_LOCUS8071</name>
</gene>
<comment type="caution">
    <text evidence="2">The sequence shown here is derived from an EMBL/GenBank/DDBJ whole genome shotgun (WGS) entry which is preliminary data.</text>
</comment>
<feature type="non-terminal residue" evidence="2">
    <location>
        <position position="146"/>
    </location>
</feature>
<keyword evidence="1" id="KW-0175">Coiled coil</keyword>
<reference evidence="2" key="1">
    <citation type="submission" date="2021-06" db="EMBL/GenBank/DDBJ databases">
        <authorList>
            <person name="Kallberg Y."/>
            <person name="Tangrot J."/>
            <person name="Rosling A."/>
        </authorList>
    </citation>
    <scope>NUCLEOTIDE SEQUENCE</scope>
    <source>
        <strain evidence="2">BR232B</strain>
    </source>
</reference>